<keyword evidence="7" id="KW-1185">Reference proteome</keyword>
<dbReference type="Pfam" id="PF01633">
    <property type="entry name" value="Choline_kinase"/>
    <property type="match status" value="1"/>
</dbReference>
<keyword evidence="1" id="KW-0443">Lipid metabolism</keyword>
<dbReference type="Gene3D" id="3.30.200.20">
    <property type="entry name" value="Phosphorylase Kinase, domain 1"/>
    <property type="match status" value="1"/>
</dbReference>
<comment type="pathway">
    <text evidence="3">Phospholipid metabolism; phosphatidylethanolamine biosynthesis; phosphatidylethanolamine from ethanolamine: step 1/3.</text>
</comment>
<evidence type="ECO:0000256" key="2">
    <source>
        <dbReference type="ARBA" id="ARBA00023264"/>
    </source>
</evidence>
<protein>
    <recommendedName>
        <fullName evidence="5">ethanolamine kinase</fullName>
        <ecNumber evidence="5">2.7.1.82</ecNumber>
    </recommendedName>
</protein>
<evidence type="ECO:0000313" key="7">
    <source>
        <dbReference type="Proteomes" id="UP001201812"/>
    </source>
</evidence>
<dbReference type="AlphaFoldDB" id="A0AAD4NEC7"/>
<dbReference type="Gene3D" id="3.90.1200.10">
    <property type="match status" value="1"/>
</dbReference>
<dbReference type="EC" id="2.7.1.82" evidence="5"/>
<evidence type="ECO:0000256" key="1">
    <source>
        <dbReference type="ARBA" id="ARBA00023209"/>
    </source>
</evidence>
<accession>A0AAD4NEC7</accession>
<comment type="caution">
    <text evidence="6">The sequence shown here is derived from an EMBL/GenBank/DDBJ whole genome shotgun (WGS) entry which is preliminary data.</text>
</comment>
<dbReference type="CDD" id="cd05157">
    <property type="entry name" value="ETNK_euk"/>
    <property type="match status" value="1"/>
</dbReference>
<keyword evidence="2" id="KW-1208">Phospholipid metabolism</keyword>
<dbReference type="GO" id="GO:0004305">
    <property type="term" value="F:ethanolamine kinase activity"/>
    <property type="evidence" value="ECO:0007669"/>
    <property type="project" value="UniProtKB-EC"/>
</dbReference>
<organism evidence="6 7">
    <name type="scientific">Ditylenchus destructor</name>
    <dbReference type="NCBI Taxonomy" id="166010"/>
    <lineage>
        <taxon>Eukaryota</taxon>
        <taxon>Metazoa</taxon>
        <taxon>Ecdysozoa</taxon>
        <taxon>Nematoda</taxon>
        <taxon>Chromadorea</taxon>
        <taxon>Rhabditida</taxon>
        <taxon>Tylenchina</taxon>
        <taxon>Tylenchomorpha</taxon>
        <taxon>Sphaerularioidea</taxon>
        <taxon>Anguinidae</taxon>
        <taxon>Anguininae</taxon>
        <taxon>Ditylenchus</taxon>
    </lineage>
</organism>
<reference evidence="6" key="1">
    <citation type="submission" date="2022-01" db="EMBL/GenBank/DDBJ databases">
        <title>Genome Sequence Resource for Two Populations of Ditylenchus destructor, the Migratory Endoparasitic Phytonematode.</title>
        <authorList>
            <person name="Zhang H."/>
            <person name="Lin R."/>
            <person name="Xie B."/>
        </authorList>
    </citation>
    <scope>NUCLEOTIDE SEQUENCE</scope>
    <source>
        <strain evidence="6">BazhouSP</strain>
    </source>
</reference>
<evidence type="ECO:0000313" key="6">
    <source>
        <dbReference type="EMBL" id="KAI1725834.1"/>
    </source>
</evidence>
<dbReference type="Proteomes" id="UP001201812">
    <property type="component" value="Unassembled WGS sequence"/>
</dbReference>
<keyword evidence="6" id="KW-0808">Transferase</keyword>
<proteinExistence type="inferred from homology"/>
<gene>
    <name evidence="6" type="ORF">DdX_02516</name>
</gene>
<evidence type="ECO:0000256" key="3">
    <source>
        <dbReference type="ARBA" id="ARBA00037883"/>
    </source>
</evidence>
<dbReference type="GO" id="GO:0006646">
    <property type="term" value="P:phosphatidylethanolamine biosynthetic process"/>
    <property type="evidence" value="ECO:0007669"/>
    <property type="project" value="TreeGrafter"/>
</dbReference>
<dbReference type="GO" id="GO:0005737">
    <property type="term" value="C:cytoplasm"/>
    <property type="evidence" value="ECO:0007669"/>
    <property type="project" value="TreeGrafter"/>
</dbReference>
<sequence>MPDNDYENKPPYYDIEIDILKNADTFKPQEELLNLLRILRPDWNVEKLKFKIFTNGITNKIFRVSCDPFQDRLVFRVFGHGSSKIINRVQELENFDKLSRWGIGAPVICRFRNGIVCGYLEGECVDVDTVRQANMVEKIAAALAKMHKIPPKTKSAEFTPFMYSKISNYFEVIPEKYTESNKQETYDEYFKNNGIDLKTDFCELQQKLDMLDEDSRRIVFCHNDLLIYNILYDPKTDEIHFIDYEYAADNFQLFDIANHFCEYAGVTDPDYSLCPDETHKRMFLTKYLHRFHNGSEEAPGVEAVDKLLADIPIFEAASHLFWSIWALAQSHLSVIDFDYLKYAIIRHKEYIKIIRPSCRNIPTE</sequence>
<dbReference type="PANTHER" id="PTHR22603">
    <property type="entry name" value="CHOLINE/ETHANOALAMINE KINASE"/>
    <property type="match status" value="1"/>
</dbReference>
<evidence type="ECO:0000256" key="5">
    <source>
        <dbReference type="ARBA" id="ARBA00038874"/>
    </source>
</evidence>
<comment type="similarity">
    <text evidence="4">Belongs to the choline/ethanolamine kinase family.</text>
</comment>
<keyword evidence="1" id="KW-0594">Phospholipid biosynthesis</keyword>
<dbReference type="SUPFAM" id="SSF56112">
    <property type="entry name" value="Protein kinase-like (PK-like)"/>
    <property type="match status" value="1"/>
</dbReference>
<name>A0AAD4NEC7_9BILA</name>
<dbReference type="EMBL" id="JAKKPZ010000002">
    <property type="protein sequence ID" value="KAI1725834.1"/>
    <property type="molecule type" value="Genomic_DNA"/>
</dbReference>
<dbReference type="InterPro" id="IPR011009">
    <property type="entry name" value="Kinase-like_dom_sf"/>
</dbReference>
<dbReference type="PANTHER" id="PTHR22603:SF66">
    <property type="entry name" value="ETHANOLAMINE KINASE"/>
    <property type="match status" value="1"/>
</dbReference>
<keyword evidence="1" id="KW-0444">Lipid biosynthesis</keyword>
<evidence type="ECO:0000256" key="4">
    <source>
        <dbReference type="ARBA" id="ARBA00038211"/>
    </source>
</evidence>
<keyword evidence="6" id="KW-0418">Kinase</keyword>